<dbReference type="Pfam" id="PF11145">
    <property type="entry name" value="DUF2921"/>
    <property type="match status" value="1"/>
</dbReference>
<evidence type="ECO:0000256" key="9">
    <source>
        <dbReference type="ARBA" id="ARBA00023136"/>
    </source>
</evidence>
<protein>
    <recommendedName>
        <fullName evidence="4">RING-type E3 ubiquitin transferase</fullName>
        <ecNumber evidence="4">2.3.2.27</ecNumber>
    </recommendedName>
</protein>
<comment type="catalytic activity">
    <reaction evidence="1">
        <text>S-ubiquitinyl-[E2 ubiquitin-conjugating enzyme]-L-cysteine + [acceptor protein]-L-lysine = [E2 ubiquitin-conjugating enzyme]-L-cysteine + N(6)-ubiquitinyl-[acceptor protein]-L-lysine.</text>
        <dbReference type="EC" id="2.3.2.27"/>
    </reaction>
</comment>
<comment type="subcellular location">
    <subcellularLocation>
        <location evidence="2">Endomembrane system</location>
        <topology evidence="2">Multi-pass membrane protein</topology>
    </subcellularLocation>
</comment>
<organism evidence="13">
    <name type="scientific">Glycine soja</name>
    <name type="common">Wild soybean</name>
    <dbReference type="NCBI Taxonomy" id="3848"/>
    <lineage>
        <taxon>Eukaryota</taxon>
        <taxon>Viridiplantae</taxon>
        <taxon>Streptophyta</taxon>
        <taxon>Embryophyta</taxon>
        <taxon>Tracheophyta</taxon>
        <taxon>Spermatophyta</taxon>
        <taxon>Magnoliopsida</taxon>
        <taxon>eudicotyledons</taxon>
        <taxon>Gunneridae</taxon>
        <taxon>Pentapetalae</taxon>
        <taxon>rosids</taxon>
        <taxon>fabids</taxon>
        <taxon>Fabales</taxon>
        <taxon>Fabaceae</taxon>
        <taxon>Papilionoideae</taxon>
        <taxon>50 kb inversion clade</taxon>
        <taxon>NPAAA clade</taxon>
        <taxon>indigoferoid/millettioid clade</taxon>
        <taxon>Phaseoleae</taxon>
        <taxon>Glycine</taxon>
        <taxon>Glycine subgen. Soja</taxon>
    </lineage>
</organism>
<keyword evidence="9 10" id="KW-0472">Membrane</keyword>
<feature type="domain" description="DUF2921" evidence="12">
    <location>
        <begin position="192"/>
        <end position="268"/>
    </location>
</feature>
<feature type="domain" description="DUF2921" evidence="12">
    <location>
        <begin position="4"/>
        <end position="100"/>
    </location>
</feature>
<feature type="transmembrane region" description="Helical" evidence="10">
    <location>
        <begin position="483"/>
        <end position="504"/>
    </location>
</feature>
<dbReference type="PANTHER" id="PTHR33389">
    <property type="entry name" value="FAMILY PROTEIN, PUTATIVE (DUF2921)-RELATED"/>
    <property type="match status" value="1"/>
</dbReference>
<evidence type="ECO:0000256" key="2">
    <source>
        <dbReference type="ARBA" id="ARBA00004127"/>
    </source>
</evidence>
<dbReference type="InterPro" id="IPR057425">
    <property type="entry name" value="DUF2921_N"/>
</dbReference>
<accession>A0A0B2P8E0</accession>
<evidence type="ECO:0000256" key="10">
    <source>
        <dbReference type="SAM" id="Phobius"/>
    </source>
</evidence>
<dbReference type="GO" id="GO:0012505">
    <property type="term" value="C:endomembrane system"/>
    <property type="evidence" value="ECO:0007669"/>
    <property type="project" value="UniProtKB-SubCell"/>
</dbReference>
<comment type="pathway">
    <text evidence="3">Protein modification; protein ubiquitination.</text>
</comment>
<dbReference type="Proteomes" id="UP000053555">
    <property type="component" value="Unassembled WGS sequence"/>
</dbReference>
<dbReference type="InterPro" id="IPR021319">
    <property type="entry name" value="DUF2921"/>
</dbReference>
<evidence type="ECO:0000256" key="6">
    <source>
        <dbReference type="ARBA" id="ARBA00022692"/>
    </source>
</evidence>
<feature type="transmembrane region" description="Helical" evidence="10">
    <location>
        <begin position="561"/>
        <end position="579"/>
    </location>
</feature>
<evidence type="ECO:0000259" key="11">
    <source>
        <dbReference type="Pfam" id="PF11145"/>
    </source>
</evidence>
<gene>
    <name evidence="13" type="ORF">glysoja_046156</name>
</gene>
<evidence type="ECO:0000256" key="8">
    <source>
        <dbReference type="ARBA" id="ARBA00022989"/>
    </source>
</evidence>
<reference evidence="13" key="1">
    <citation type="submission" date="2014-07" db="EMBL/GenBank/DDBJ databases">
        <title>Identification of a novel salt tolerance gene in wild soybean by whole-genome sequencing.</title>
        <authorList>
            <person name="Lam H.-M."/>
            <person name="Qi X."/>
            <person name="Li M.-W."/>
            <person name="Liu X."/>
            <person name="Xie M."/>
            <person name="Ni M."/>
            <person name="Xu X."/>
        </authorList>
    </citation>
    <scope>NUCLEOTIDE SEQUENCE [LARGE SCALE GENOMIC DNA]</scope>
    <source>
        <tissue evidence="13">Root</tissue>
    </source>
</reference>
<feature type="transmembrane region" description="Helical" evidence="10">
    <location>
        <begin position="599"/>
        <end position="624"/>
    </location>
</feature>
<keyword evidence="5" id="KW-0808">Transferase</keyword>
<proteinExistence type="predicted"/>
<evidence type="ECO:0000256" key="4">
    <source>
        <dbReference type="ARBA" id="ARBA00012483"/>
    </source>
</evidence>
<evidence type="ECO:0000259" key="12">
    <source>
        <dbReference type="Pfam" id="PF25333"/>
    </source>
</evidence>
<dbReference type="AlphaFoldDB" id="A0A0B2P8E0"/>
<dbReference type="EC" id="2.3.2.27" evidence="4"/>
<sequence length="634" mass="72876">MMPSFSILTVVFEGVYFESGGDRLLFLLGNTDLPISKPHVENRDITNSHWSGYSHQPHLLQDDQILLVLRYTQTFNLTSRAIKGEIRSISKHGSLKYFDIVYISSQLSRYSEYQFSLELMPRSCKDKHLCQDWKQYDALTFSGYEFCKTIQSISEPFNVVPNYKFTDRYAYQSKLRPLQPRKEFGFANWRLNQDTARERTGLSNLTLLAEGTWDSSSGKLCMIEFSGDVDSVLEECNYHISLYFPREYSIKQRSLMLGSISSIANETNMFFPLQINYAPHPVLLHLSLDPCGSYLSYNYTMIQIATSIRRRNQPSKFRLLKQSSLLKYPALEDEQDVLAAQLHFLSTNLSFDAYAICKHCSDKHNSRVFIHMDVFSLGIIFSQLSCMNRNAACIPHISLLMVTEQILGYGAELCRDTEILVESPHGLHDNKHMLNPLEIITRLLVLIALLITIRLYNKVSQTKKRQNVYGSNKEKRLSQHKNFVLWNLKVHIVGCLVLTSLLAIEPSLRNNLRSLGLIDFLLLPGVFIRQAHTLCAQDLFLVPQALQKSVWQSKVKPLRKMYYVGLTLLRLILFSYDYMRDPILDPYSDNGEFNTMRSIFYPIYGITGAAVPIIMVLVATVVHIQQSSNIHKSF</sequence>
<feature type="transmembrane region" description="Helical" evidence="10">
    <location>
        <begin position="516"/>
        <end position="540"/>
    </location>
</feature>
<name>A0A0B2P8E0_GLYSO</name>
<dbReference type="PANTHER" id="PTHR33389:SF20">
    <property type="match status" value="1"/>
</dbReference>
<keyword evidence="7" id="KW-0833">Ubl conjugation pathway</keyword>
<feature type="transmembrane region" description="Helical" evidence="10">
    <location>
        <begin position="439"/>
        <end position="456"/>
    </location>
</feature>
<evidence type="ECO:0000256" key="3">
    <source>
        <dbReference type="ARBA" id="ARBA00004906"/>
    </source>
</evidence>
<evidence type="ECO:0000256" key="1">
    <source>
        <dbReference type="ARBA" id="ARBA00000900"/>
    </source>
</evidence>
<feature type="domain" description="SWEET-like" evidence="11">
    <location>
        <begin position="370"/>
        <end position="629"/>
    </location>
</feature>
<dbReference type="GO" id="GO:0061630">
    <property type="term" value="F:ubiquitin protein ligase activity"/>
    <property type="evidence" value="ECO:0007669"/>
    <property type="project" value="UniProtKB-EC"/>
</dbReference>
<keyword evidence="8 10" id="KW-1133">Transmembrane helix</keyword>
<evidence type="ECO:0000256" key="5">
    <source>
        <dbReference type="ARBA" id="ARBA00022679"/>
    </source>
</evidence>
<dbReference type="Pfam" id="PF25333">
    <property type="entry name" value="DUF2921_N"/>
    <property type="match status" value="2"/>
</dbReference>
<evidence type="ECO:0000313" key="13">
    <source>
        <dbReference type="EMBL" id="KHN05630.1"/>
    </source>
</evidence>
<evidence type="ECO:0000256" key="7">
    <source>
        <dbReference type="ARBA" id="ARBA00022786"/>
    </source>
</evidence>
<dbReference type="EMBL" id="KN668238">
    <property type="protein sequence ID" value="KHN05630.1"/>
    <property type="molecule type" value="Genomic_DNA"/>
</dbReference>
<keyword evidence="6 10" id="KW-0812">Transmembrane</keyword>